<dbReference type="AlphaFoldDB" id="A0A5B7J8N8"/>
<reference evidence="2 3" key="1">
    <citation type="submission" date="2019-05" db="EMBL/GenBank/DDBJ databases">
        <title>Another draft genome of Portunus trituberculatus and its Hox gene families provides insights of decapod evolution.</title>
        <authorList>
            <person name="Jeong J.-H."/>
            <person name="Song I."/>
            <person name="Kim S."/>
            <person name="Choi T."/>
            <person name="Kim D."/>
            <person name="Ryu S."/>
            <person name="Kim W."/>
        </authorList>
    </citation>
    <scope>NUCLEOTIDE SEQUENCE [LARGE SCALE GENOMIC DNA]</scope>
    <source>
        <tissue evidence="2">Muscle</tissue>
    </source>
</reference>
<sequence>MHTTRLIGKQLTGATTRHGAGAGAGGRGALGDKEMGREAQRRQGGRETGRRAGQQGGES</sequence>
<keyword evidence="3" id="KW-1185">Reference proteome</keyword>
<gene>
    <name evidence="2" type="ORF">E2C01_085846</name>
</gene>
<name>A0A5B7J8N8_PORTR</name>
<protein>
    <submittedName>
        <fullName evidence="2">Uncharacterized protein</fullName>
    </submittedName>
</protein>
<evidence type="ECO:0000313" key="2">
    <source>
        <dbReference type="EMBL" id="MPC90843.1"/>
    </source>
</evidence>
<feature type="region of interest" description="Disordered" evidence="1">
    <location>
        <begin position="1"/>
        <end position="59"/>
    </location>
</feature>
<comment type="caution">
    <text evidence="2">The sequence shown here is derived from an EMBL/GenBank/DDBJ whole genome shotgun (WGS) entry which is preliminary data.</text>
</comment>
<evidence type="ECO:0000313" key="3">
    <source>
        <dbReference type="Proteomes" id="UP000324222"/>
    </source>
</evidence>
<evidence type="ECO:0000256" key="1">
    <source>
        <dbReference type="SAM" id="MobiDB-lite"/>
    </source>
</evidence>
<organism evidence="2 3">
    <name type="scientific">Portunus trituberculatus</name>
    <name type="common">Swimming crab</name>
    <name type="synonym">Neptunus trituberculatus</name>
    <dbReference type="NCBI Taxonomy" id="210409"/>
    <lineage>
        <taxon>Eukaryota</taxon>
        <taxon>Metazoa</taxon>
        <taxon>Ecdysozoa</taxon>
        <taxon>Arthropoda</taxon>
        <taxon>Crustacea</taxon>
        <taxon>Multicrustacea</taxon>
        <taxon>Malacostraca</taxon>
        <taxon>Eumalacostraca</taxon>
        <taxon>Eucarida</taxon>
        <taxon>Decapoda</taxon>
        <taxon>Pleocyemata</taxon>
        <taxon>Brachyura</taxon>
        <taxon>Eubrachyura</taxon>
        <taxon>Portunoidea</taxon>
        <taxon>Portunidae</taxon>
        <taxon>Portuninae</taxon>
        <taxon>Portunus</taxon>
    </lineage>
</organism>
<accession>A0A5B7J8N8</accession>
<dbReference type="Proteomes" id="UP000324222">
    <property type="component" value="Unassembled WGS sequence"/>
</dbReference>
<proteinExistence type="predicted"/>
<dbReference type="EMBL" id="VSRR010085724">
    <property type="protein sequence ID" value="MPC90843.1"/>
    <property type="molecule type" value="Genomic_DNA"/>
</dbReference>
<feature type="compositionally biased region" description="Gly residues" evidence="1">
    <location>
        <begin position="20"/>
        <end position="29"/>
    </location>
</feature>
<feature type="compositionally biased region" description="Basic and acidic residues" evidence="1">
    <location>
        <begin position="30"/>
        <end position="50"/>
    </location>
</feature>